<reference evidence="1" key="2">
    <citation type="submission" date="2025-05" db="UniProtKB">
        <authorList>
            <consortium name="EnsemblMetazoa"/>
        </authorList>
    </citation>
    <scope>IDENTIFICATION</scope>
    <source>
        <strain evidence="1">Foshan</strain>
    </source>
</reference>
<dbReference type="RefSeq" id="XP_019536357.3">
    <property type="nucleotide sequence ID" value="XM_019680812.3"/>
</dbReference>
<name>A0ABM1ZYW7_AEDAL</name>
<dbReference type="GeneID" id="109407658"/>
<protein>
    <submittedName>
        <fullName evidence="1">Uncharacterized protein</fullName>
    </submittedName>
</protein>
<keyword evidence="2" id="KW-1185">Reference proteome</keyword>
<evidence type="ECO:0000313" key="2">
    <source>
        <dbReference type="Proteomes" id="UP000069940"/>
    </source>
</evidence>
<organism evidence="1 2">
    <name type="scientific">Aedes albopictus</name>
    <name type="common">Asian tiger mosquito</name>
    <name type="synonym">Stegomyia albopicta</name>
    <dbReference type="NCBI Taxonomy" id="7160"/>
    <lineage>
        <taxon>Eukaryota</taxon>
        <taxon>Metazoa</taxon>
        <taxon>Ecdysozoa</taxon>
        <taxon>Arthropoda</taxon>
        <taxon>Hexapoda</taxon>
        <taxon>Insecta</taxon>
        <taxon>Pterygota</taxon>
        <taxon>Neoptera</taxon>
        <taxon>Endopterygota</taxon>
        <taxon>Diptera</taxon>
        <taxon>Nematocera</taxon>
        <taxon>Culicoidea</taxon>
        <taxon>Culicidae</taxon>
        <taxon>Culicinae</taxon>
        <taxon>Aedini</taxon>
        <taxon>Aedes</taxon>
        <taxon>Stegomyia</taxon>
    </lineage>
</organism>
<sequence>MSESTNRGLNMIIIYHLMIFLNRLIQGGKELYDFDRANAPAPHPRTVQRYLQHNSELVREGQLLVGELKNFLQRNGYPMAVCWSEDATRISGGVEYNSILDQLTGLVAPMDDNGMPKMDLFNCSSPLKIVNDLKQYPIARYVQLCMVQPLARHASPFCVNFYCTNNKFTTQDVLKRWQFVEQEFIKEGIQIVAKSTDGDSRFIGGMMEQMKLPPETDSESRPDNAYGDWYIATVKDSKICVQDTTHLVNKFRTRLMKTDQQLQIGTMRISNQHLMELIQCVSKDQHGLTITDLNENDKMKFRPVEKITKDSVIELLRQHVPLSGGTVQFLTMMSEIMSSYMSSDMAPLRRVYNIWKVLLIVRAWRNWCYAKHGNLQKCITTNAYWGLEINAHALISYIDLCRRENIQFLVDHLHSQTCEAAFRDTRSLTSTASTVVNFTIQGFESRLNRIQMKRDIMARQQASLNFPRSKSESVDETPTVLPNEDDISRTVEEAMRAASEILIGLGVEESNLSFEHTIRRKCQLPGENSTFQYVDVPDEHVHENPESLYSDKCPSFQFVDVPEIAEDDEDNVVEASEVFANVGKELHLKDAVSYKNTFKIRNRNGRIVSVKKRTFLWMLTSDLVKCSTDRVHRFKDGDVISNSGQPRSLNGVCENVSLGEFLLVRSNGQINVVKVYGFKFLKGKNQSCSLTTVPLVAPSGVNPRGIGIIGNFFDLVEYGNDIVLELSNVEQVDIKCYLSHLKKPSIESMILYYSSDTAEYIQSLK</sequence>
<dbReference type="EnsemblMetazoa" id="AALFPA23_022895.R34021">
    <property type="protein sequence ID" value="AALFPA23_022895.P34021"/>
    <property type="gene ID" value="AALFPA23_022895"/>
</dbReference>
<accession>A0ABM1ZYW7</accession>
<reference evidence="2" key="1">
    <citation type="journal article" date="2015" name="Proc. Natl. Acad. Sci. U.S.A.">
        <title>Genome sequence of the Asian Tiger mosquito, Aedes albopictus, reveals insights into its biology, genetics, and evolution.</title>
        <authorList>
            <person name="Chen X.G."/>
            <person name="Jiang X."/>
            <person name="Gu J."/>
            <person name="Xu M."/>
            <person name="Wu Y."/>
            <person name="Deng Y."/>
            <person name="Zhang C."/>
            <person name="Bonizzoni M."/>
            <person name="Dermauw W."/>
            <person name="Vontas J."/>
            <person name="Armbruster P."/>
            <person name="Huang X."/>
            <person name="Yang Y."/>
            <person name="Zhang H."/>
            <person name="He W."/>
            <person name="Peng H."/>
            <person name="Liu Y."/>
            <person name="Wu K."/>
            <person name="Chen J."/>
            <person name="Lirakis M."/>
            <person name="Topalis P."/>
            <person name="Van Leeuwen T."/>
            <person name="Hall A.B."/>
            <person name="Jiang X."/>
            <person name="Thorpe C."/>
            <person name="Mueller R.L."/>
            <person name="Sun C."/>
            <person name="Waterhouse R.M."/>
            <person name="Yan G."/>
            <person name="Tu Z.J."/>
            <person name="Fang X."/>
            <person name="James A.A."/>
        </authorList>
    </citation>
    <scope>NUCLEOTIDE SEQUENCE [LARGE SCALE GENOMIC DNA]</scope>
    <source>
        <strain evidence="2">Foshan</strain>
    </source>
</reference>
<evidence type="ECO:0000313" key="1">
    <source>
        <dbReference type="EnsemblMetazoa" id="AALFPA23_022895.P34021"/>
    </source>
</evidence>
<dbReference type="Proteomes" id="UP000069940">
    <property type="component" value="Unassembled WGS sequence"/>
</dbReference>
<proteinExistence type="predicted"/>
<dbReference type="PANTHER" id="PTHR33173">
    <property type="match status" value="1"/>
</dbReference>
<dbReference type="PANTHER" id="PTHR33173:SF2">
    <property type="entry name" value="MYND-TYPE DOMAIN-CONTAINING PROTEIN"/>
    <property type="match status" value="1"/>
</dbReference>